<dbReference type="Proteomes" id="UP001055101">
    <property type="component" value="Unassembled WGS sequence"/>
</dbReference>
<reference evidence="2" key="2">
    <citation type="submission" date="2021-08" db="EMBL/GenBank/DDBJ databases">
        <authorList>
            <person name="Tani A."/>
            <person name="Ola A."/>
            <person name="Ogura Y."/>
            <person name="Katsura K."/>
            <person name="Hayashi T."/>
        </authorList>
    </citation>
    <scope>NUCLEOTIDE SEQUENCE</scope>
    <source>
        <strain evidence="2">DSM 23674</strain>
    </source>
</reference>
<name>A0ABQ4TLI2_9HYPH</name>
<comment type="caution">
    <text evidence="2">The sequence shown here is derived from an EMBL/GenBank/DDBJ whole genome shotgun (WGS) entry which is preliminary data.</text>
</comment>
<organism evidence="2 3">
    <name type="scientific">Methylobacterium thuringiense</name>
    <dbReference type="NCBI Taxonomy" id="1003091"/>
    <lineage>
        <taxon>Bacteria</taxon>
        <taxon>Pseudomonadati</taxon>
        <taxon>Pseudomonadota</taxon>
        <taxon>Alphaproteobacteria</taxon>
        <taxon>Hyphomicrobiales</taxon>
        <taxon>Methylobacteriaceae</taxon>
        <taxon>Methylobacterium</taxon>
    </lineage>
</organism>
<evidence type="ECO:0000313" key="3">
    <source>
        <dbReference type="Proteomes" id="UP001055101"/>
    </source>
</evidence>
<gene>
    <name evidence="2" type="ORF">EKPJFOCH_1647</name>
</gene>
<dbReference type="EMBL" id="BPRA01000007">
    <property type="protein sequence ID" value="GJE55159.1"/>
    <property type="molecule type" value="Genomic_DNA"/>
</dbReference>
<reference evidence="2" key="1">
    <citation type="journal article" date="2021" name="Front. Microbiol.">
        <title>Comprehensive Comparative Genomics and Phenotyping of Methylobacterium Species.</title>
        <authorList>
            <person name="Alessa O."/>
            <person name="Ogura Y."/>
            <person name="Fujitani Y."/>
            <person name="Takami H."/>
            <person name="Hayashi T."/>
            <person name="Sahin N."/>
            <person name="Tani A."/>
        </authorList>
    </citation>
    <scope>NUCLEOTIDE SEQUENCE</scope>
    <source>
        <strain evidence="2">DSM 23674</strain>
    </source>
</reference>
<evidence type="ECO:0000256" key="1">
    <source>
        <dbReference type="SAM" id="MobiDB-lite"/>
    </source>
</evidence>
<sequence>MRPVAVVAVSVLTLAASIADAEARGFRLRGSSFSVPHRSASARDTATRRLPIIAAVGAIGPFDPSRSDARNVTRSARGSEADGADETAPIPPMPPAPVSLAVEKVSEPWCPSGRIAGTGTGFCLIN</sequence>
<feature type="region of interest" description="Disordered" evidence="1">
    <location>
        <begin position="61"/>
        <end position="97"/>
    </location>
</feature>
<accession>A0ABQ4TLI2</accession>
<proteinExistence type="predicted"/>
<evidence type="ECO:0000313" key="2">
    <source>
        <dbReference type="EMBL" id="GJE55159.1"/>
    </source>
</evidence>
<protein>
    <submittedName>
        <fullName evidence="2">Uncharacterized protein</fullName>
    </submittedName>
</protein>
<dbReference type="RefSeq" id="WP_147817848.1">
    <property type="nucleotide sequence ID" value="NZ_BPRA01000007.1"/>
</dbReference>
<keyword evidence="3" id="KW-1185">Reference proteome</keyword>